<dbReference type="EMBL" id="CAJVPT010009844">
    <property type="protein sequence ID" value="CAG8565053.1"/>
    <property type="molecule type" value="Genomic_DNA"/>
</dbReference>
<protein>
    <submittedName>
        <fullName evidence="1">16345_t:CDS:1</fullName>
    </submittedName>
</protein>
<reference evidence="1" key="1">
    <citation type="submission" date="2021-06" db="EMBL/GenBank/DDBJ databases">
        <authorList>
            <person name="Kallberg Y."/>
            <person name="Tangrot J."/>
            <person name="Rosling A."/>
        </authorList>
    </citation>
    <scope>NUCLEOTIDE SEQUENCE</scope>
    <source>
        <strain evidence="1">CL356</strain>
    </source>
</reference>
<name>A0ACA9M2D3_9GLOM</name>
<sequence>MSTSSNSTNSFSIGLSRSLTNQAPDLGPSIAFTVLFGISSMLYAYRSYKHRRLAYYYLFGFTILRTATYISRAVWSQDKSSSTDAIVGGVIAAGGFFLAAQSLYVLFTVWVAKLFGGLDNLPRGVQMRVRLLKILLPLSSIIGIVGAVKQFSATSIDDYNFGTAMRKASILGFAILLVLLMFSTILYTVLKGRGHNNVTVVLILCIGSLLLMVELIYRIISLWSDSTADVNTKKWVFYVFLSIPEFLFCAFMGIANLEKVFYTDASANDIDSEKGGN</sequence>
<keyword evidence="2" id="KW-1185">Reference proteome</keyword>
<dbReference type="Proteomes" id="UP000789525">
    <property type="component" value="Unassembled WGS sequence"/>
</dbReference>
<proteinExistence type="predicted"/>
<gene>
    <name evidence="1" type="ORF">ACOLOM_LOCUS5382</name>
</gene>
<evidence type="ECO:0000313" key="1">
    <source>
        <dbReference type="EMBL" id="CAG8565053.1"/>
    </source>
</evidence>
<organism evidence="1 2">
    <name type="scientific">Acaulospora colombiana</name>
    <dbReference type="NCBI Taxonomy" id="27376"/>
    <lineage>
        <taxon>Eukaryota</taxon>
        <taxon>Fungi</taxon>
        <taxon>Fungi incertae sedis</taxon>
        <taxon>Mucoromycota</taxon>
        <taxon>Glomeromycotina</taxon>
        <taxon>Glomeromycetes</taxon>
        <taxon>Diversisporales</taxon>
        <taxon>Acaulosporaceae</taxon>
        <taxon>Acaulospora</taxon>
    </lineage>
</organism>
<evidence type="ECO:0000313" key="2">
    <source>
        <dbReference type="Proteomes" id="UP000789525"/>
    </source>
</evidence>
<comment type="caution">
    <text evidence="1">The sequence shown here is derived from an EMBL/GenBank/DDBJ whole genome shotgun (WGS) entry which is preliminary data.</text>
</comment>
<accession>A0ACA9M2D3</accession>